<dbReference type="SUPFAM" id="SSF57850">
    <property type="entry name" value="RING/U-box"/>
    <property type="match status" value="1"/>
</dbReference>
<dbReference type="GO" id="GO:0061630">
    <property type="term" value="F:ubiquitin protein ligase activity"/>
    <property type="evidence" value="ECO:0007669"/>
    <property type="project" value="TreeGrafter"/>
</dbReference>
<keyword evidence="5" id="KW-0732">Signal</keyword>
<dbReference type="GO" id="GO:0008270">
    <property type="term" value="F:zinc ion binding"/>
    <property type="evidence" value="ECO:0007669"/>
    <property type="project" value="UniProtKB-KW"/>
</dbReference>
<keyword evidence="1 3" id="KW-0863">Zinc-finger</keyword>
<dbReference type="InterPro" id="IPR001841">
    <property type="entry name" value="Znf_RING"/>
</dbReference>
<dbReference type="STRING" id="6293.A0A1I8EF82"/>
<dbReference type="GO" id="GO:0005634">
    <property type="term" value="C:nucleus"/>
    <property type="evidence" value="ECO:0007669"/>
    <property type="project" value="TreeGrafter"/>
</dbReference>
<reference evidence="7" key="1">
    <citation type="submission" date="2016-11" db="UniProtKB">
        <authorList>
            <consortium name="WormBaseParasite"/>
        </authorList>
    </citation>
    <scope>IDENTIFICATION</scope>
    <source>
        <strain evidence="7">pt0022</strain>
    </source>
</reference>
<dbReference type="AlphaFoldDB" id="A0A1I8EF82"/>
<name>A0A1I8EF82_WUCBA</name>
<evidence type="ECO:0000256" key="3">
    <source>
        <dbReference type="PROSITE-ProRule" id="PRU00175"/>
    </source>
</evidence>
<keyword evidence="4" id="KW-0175">Coiled coil</keyword>
<feature type="domain" description="RING-type" evidence="6">
    <location>
        <begin position="7"/>
        <end position="47"/>
    </location>
</feature>
<proteinExistence type="predicted"/>
<dbReference type="InterPro" id="IPR052639">
    <property type="entry name" value="TRAIP_ubiq-protein_ligase"/>
</dbReference>
<evidence type="ECO:0000256" key="4">
    <source>
        <dbReference type="SAM" id="Coils"/>
    </source>
</evidence>
<evidence type="ECO:0000313" key="7">
    <source>
        <dbReference type="WBParaSite" id="maker-PairedContig_1790-snap-gene-0.9-mRNA-1"/>
    </source>
</evidence>
<sequence>MTSRLQCLICLDTLLLSESAAVRCGHVFHLQCILQWFENCKTCPVCRKKATTRDLVRQLFFQMEENKSFIFNSTDPFEMHNQLQNALDNLEKEKQAVAEAKNEANAYITANLLLKEKVTNLESISQLNMQRIKHLEDMLTKQMDLEKELQKYKKRLRATAFYKLLSSVKDEPVLEIDKYISSEGLEVKKFIALLRSHEVCHYRGKSRIQNLNEHKNLNVALKKELDSARVDPSQTIMNAALEEVIAFSPRQQSFSPVKVDDRKFPASLIASAYRSTSTNSAAVEKMQGTTPVRRSLVEKVSKNESQSDIENDMEEVFVPPIIRRCAITLSHSTLRKTRTVKSNQMTKNRVLKRRSSCIQHRKEKEARSLRYLNLKNDIITID</sequence>
<dbReference type="PANTHER" id="PTHR46569:SF1">
    <property type="entry name" value="E3 UBIQUITIN-PROTEIN LIGASE RFWD3-RELATED"/>
    <property type="match status" value="1"/>
</dbReference>
<evidence type="ECO:0000256" key="2">
    <source>
        <dbReference type="ARBA" id="ARBA00022833"/>
    </source>
</evidence>
<organism evidence="7">
    <name type="scientific">Wuchereria bancrofti</name>
    <dbReference type="NCBI Taxonomy" id="6293"/>
    <lineage>
        <taxon>Eukaryota</taxon>
        <taxon>Metazoa</taxon>
        <taxon>Ecdysozoa</taxon>
        <taxon>Nematoda</taxon>
        <taxon>Chromadorea</taxon>
        <taxon>Rhabditida</taxon>
        <taxon>Spirurina</taxon>
        <taxon>Spiruromorpha</taxon>
        <taxon>Filarioidea</taxon>
        <taxon>Onchocercidae</taxon>
        <taxon>Wuchereria</taxon>
    </lineage>
</organism>
<dbReference type="GO" id="GO:0090734">
    <property type="term" value="C:site of DNA damage"/>
    <property type="evidence" value="ECO:0007669"/>
    <property type="project" value="TreeGrafter"/>
</dbReference>
<protein>
    <submittedName>
        <fullName evidence="7">RING-type domain-containing protein</fullName>
    </submittedName>
</protein>
<dbReference type="PROSITE" id="PS50089">
    <property type="entry name" value="ZF_RING_2"/>
    <property type="match status" value="1"/>
</dbReference>
<evidence type="ECO:0000256" key="1">
    <source>
        <dbReference type="ARBA" id="ARBA00022771"/>
    </source>
</evidence>
<dbReference type="WBParaSite" id="maker-PairedContig_1790-snap-gene-0.9-mRNA-1">
    <property type="protein sequence ID" value="maker-PairedContig_1790-snap-gene-0.9-mRNA-1"/>
    <property type="gene ID" value="maker-PairedContig_1790-snap-gene-0.9"/>
</dbReference>
<evidence type="ECO:0000259" key="6">
    <source>
        <dbReference type="PROSITE" id="PS50089"/>
    </source>
</evidence>
<keyword evidence="2" id="KW-0862">Zinc</keyword>
<dbReference type="SMART" id="SM00184">
    <property type="entry name" value="RING"/>
    <property type="match status" value="1"/>
</dbReference>
<dbReference type="GO" id="GO:0031297">
    <property type="term" value="P:replication fork processing"/>
    <property type="evidence" value="ECO:0007669"/>
    <property type="project" value="TreeGrafter"/>
</dbReference>
<dbReference type="Gene3D" id="3.30.40.10">
    <property type="entry name" value="Zinc/RING finger domain, C3HC4 (zinc finger)"/>
    <property type="match status" value="1"/>
</dbReference>
<feature type="signal peptide" evidence="5">
    <location>
        <begin position="1"/>
        <end position="21"/>
    </location>
</feature>
<feature type="chain" id="PRO_5009318141" evidence="5">
    <location>
        <begin position="22"/>
        <end position="382"/>
    </location>
</feature>
<dbReference type="Pfam" id="PF13639">
    <property type="entry name" value="zf-RING_2"/>
    <property type="match status" value="1"/>
</dbReference>
<evidence type="ECO:0000256" key="5">
    <source>
        <dbReference type="SAM" id="SignalP"/>
    </source>
</evidence>
<accession>A0A1I8EF82</accession>
<keyword evidence="1 3" id="KW-0479">Metal-binding</keyword>
<dbReference type="PANTHER" id="PTHR46569">
    <property type="entry name" value="E3 UBIQUITIN-PROTEIN LIGASE TRAIP"/>
    <property type="match status" value="1"/>
</dbReference>
<dbReference type="InterPro" id="IPR013083">
    <property type="entry name" value="Znf_RING/FYVE/PHD"/>
</dbReference>
<dbReference type="GO" id="GO:0016567">
    <property type="term" value="P:protein ubiquitination"/>
    <property type="evidence" value="ECO:0007669"/>
    <property type="project" value="TreeGrafter"/>
</dbReference>
<feature type="coiled-coil region" evidence="4">
    <location>
        <begin position="80"/>
        <end position="110"/>
    </location>
</feature>